<reference evidence="2" key="1">
    <citation type="submission" date="2020-08" db="EMBL/GenBank/DDBJ databases">
        <title>Whole genome shotgun sequence of Actinocatenispora sera NBRC 101916.</title>
        <authorList>
            <person name="Komaki H."/>
            <person name="Tamura T."/>
        </authorList>
    </citation>
    <scope>NUCLEOTIDE SEQUENCE</scope>
    <source>
        <strain evidence="2">NBRC 101916</strain>
    </source>
</reference>
<dbReference type="EMBL" id="AP023354">
    <property type="protein sequence ID" value="BCJ29476.1"/>
    <property type="molecule type" value="Genomic_DNA"/>
</dbReference>
<dbReference type="Proteomes" id="UP000680750">
    <property type="component" value="Chromosome"/>
</dbReference>
<organism evidence="2 3">
    <name type="scientific">Actinocatenispora sera</name>
    <dbReference type="NCBI Taxonomy" id="390989"/>
    <lineage>
        <taxon>Bacteria</taxon>
        <taxon>Bacillati</taxon>
        <taxon>Actinomycetota</taxon>
        <taxon>Actinomycetes</taxon>
        <taxon>Micromonosporales</taxon>
        <taxon>Micromonosporaceae</taxon>
        <taxon>Actinocatenispora</taxon>
    </lineage>
</organism>
<name>A0A810L513_9ACTN</name>
<evidence type="ECO:0000256" key="1">
    <source>
        <dbReference type="SAM" id="MobiDB-lite"/>
    </source>
</evidence>
<dbReference type="KEGG" id="aser:Asera_35840"/>
<feature type="compositionally biased region" description="Basic and acidic residues" evidence="1">
    <location>
        <begin position="28"/>
        <end position="51"/>
    </location>
</feature>
<keyword evidence="3" id="KW-1185">Reference proteome</keyword>
<feature type="region of interest" description="Disordered" evidence="1">
    <location>
        <begin position="28"/>
        <end position="85"/>
    </location>
</feature>
<feature type="compositionally biased region" description="Basic and acidic residues" evidence="1">
    <location>
        <begin position="60"/>
        <end position="73"/>
    </location>
</feature>
<evidence type="ECO:0000313" key="2">
    <source>
        <dbReference type="EMBL" id="BCJ29476.1"/>
    </source>
</evidence>
<sequence>MSVIWPAPRLVYLAVRYAYRLRDSDVQRDELDTGRIRMTSEQDENASERSTGRHAAPDGAPRDPRIDLSRDPHPGVPDHAAPEED</sequence>
<protein>
    <submittedName>
        <fullName evidence="2">Uncharacterized protein</fullName>
    </submittedName>
</protein>
<gene>
    <name evidence="2" type="ORF">Asera_35840</name>
</gene>
<evidence type="ECO:0000313" key="3">
    <source>
        <dbReference type="Proteomes" id="UP000680750"/>
    </source>
</evidence>
<proteinExistence type="predicted"/>
<accession>A0A810L513</accession>
<dbReference type="AlphaFoldDB" id="A0A810L513"/>